<sequence>MIDIGRINTLTALRETSVGFFLGDLSDRKTQDFGNDILLPNKYVPDTLAIDDDIDVFVYTDSEDRPIATTLTPAVQRDEFAALKVVAVSSAGAFLDWGLEKDLLVPHREQSRPMQVGEWYVVFMYLDKSTNRLVGSTKISRFLDPDVRDLVVGDEVQLLAYETTDLGMNVIINNRYKGLVYANEIFRTVRPGDPLIGYIKNIRDDGLIDVSLQKAGFENVEPNARRILATLKSENGFLPLTDNSPPEEIYKTLEMSKKTFKKAIGTLYRERKIVLEEKGIRLV</sequence>
<dbReference type="RefSeq" id="WP_093824613.1">
    <property type="nucleotide sequence ID" value="NZ_FOLQ01000002.1"/>
</dbReference>
<dbReference type="STRING" id="662367.SAMN05216167_102551"/>
<dbReference type="Proteomes" id="UP000198598">
    <property type="component" value="Unassembled WGS sequence"/>
</dbReference>
<dbReference type="Gene3D" id="1.10.10.10">
    <property type="entry name" value="Winged helix-like DNA-binding domain superfamily/Winged helix DNA-binding domain"/>
    <property type="match status" value="1"/>
</dbReference>
<reference evidence="4 5" key="1">
    <citation type="submission" date="2016-10" db="EMBL/GenBank/DDBJ databases">
        <authorList>
            <person name="de Groot N.N."/>
        </authorList>
    </citation>
    <scope>NUCLEOTIDE SEQUENCE [LARGE SCALE GENOMIC DNA]</scope>
    <source>
        <strain evidence="4 5">DSM 26130</strain>
    </source>
</reference>
<evidence type="ECO:0000313" key="4">
    <source>
        <dbReference type="EMBL" id="SFC83865.1"/>
    </source>
</evidence>
<protein>
    <recommendedName>
        <fullName evidence="6">S1 motif domain-containing protein</fullName>
    </recommendedName>
</protein>
<dbReference type="InterPro" id="IPR040764">
    <property type="entry name" value="CvfB_WH"/>
</dbReference>
<proteinExistence type="inferred from homology"/>
<feature type="domain" description="Conserved virulence factor B first S1" evidence="2">
    <location>
        <begin position="4"/>
        <end position="70"/>
    </location>
</feature>
<name>A0A1I1MF99_9BACT</name>
<dbReference type="OrthoDB" id="9801597at2"/>
<evidence type="ECO:0000313" key="5">
    <source>
        <dbReference type="Proteomes" id="UP000198598"/>
    </source>
</evidence>
<dbReference type="Pfam" id="PF13509">
    <property type="entry name" value="S1_2"/>
    <property type="match status" value="2"/>
</dbReference>
<accession>A0A1I1MF99</accession>
<feature type="domain" description="Conserved virulence factor B first S1" evidence="2">
    <location>
        <begin position="82"/>
        <end position="138"/>
    </location>
</feature>
<evidence type="ECO:0008006" key="6">
    <source>
        <dbReference type="Google" id="ProtNLM"/>
    </source>
</evidence>
<dbReference type="InterPro" id="IPR014464">
    <property type="entry name" value="CvfB_fam"/>
</dbReference>
<dbReference type="InterPro" id="IPR036388">
    <property type="entry name" value="WH-like_DNA-bd_sf"/>
</dbReference>
<organism evidence="4 5">
    <name type="scientific">Spirosoma endophyticum</name>
    <dbReference type="NCBI Taxonomy" id="662367"/>
    <lineage>
        <taxon>Bacteria</taxon>
        <taxon>Pseudomonadati</taxon>
        <taxon>Bacteroidota</taxon>
        <taxon>Cytophagia</taxon>
        <taxon>Cytophagales</taxon>
        <taxon>Cytophagaceae</taxon>
        <taxon>Spirosoma</taxon>
    </lineage>
</organism>
<dbReference type="AlphaFoldDB" id="A0A1I1MF99"/>
<dbReference type="EMBL" id="FOLQ01000002">
    <property type="protein sequence ID" value="SFC83865.1"/>
    <property type="molecule type" value="Genomic_DNA"/>
</dbReference>
<dbReference type="PANTHER" id="PTHR37296">
    <property type="entry name" value="CONSERVED VIRULENCE FACTOR B"/>
    <property type="match status" value="1"/>
</dbReference>
<comment type="similarity">
    <text evidence="1">Belongs to the CvfB family.</text>
</comment>
<dbReference type="Pfam" id="PF17783">
    <property type="entry name" value="WHD_CvfB"/>
    <property type="match status" value="1"/>
</dbReference>
<evidence type="ECO:0000259" key="3">
    <source>
        <dbReference type="Pfam" id="PF17783"/>
    </source>
</evidence>
<dbReference type="Gene3D" id="2.40.50.140">
    <property type="entry name" value="Nucleic acid-binding proteins"/>
    <property type="match status" value="2"/>
</dbReference>
<gene>
    <name evidence="4" type="ORF">SAMN05216167_102551</name>
</gene>
<dbReference type="PANTHER" id="PTHR37296:SF1">
    <property type="entry name" value="CONSERVED VIRULENCE FACTOR B"/>
    <property type="match status" value="1"/>
</dbReference>
<feature type="domain" description="Conserved virulence factor B-like winged helix" evidence="3">
    <location>
        <begin position="226"/>
        <end position="282"/>
    </location>
</feature>
<evidence type="ECO:0000259" key="2">
    <source>
        <dbReference type="Pfam" id="PF13509"/>
    </source>
</evidence>
<keyword evidence="5" id="KW-1185">Reference proteome</keyword>
<dbReference type="PIRSF" id="PIRSF012524">
    <property type="entry name" value="YitL_S1"/>
    <property type="match status" value="1"/>
</dbReference>
<evidence type="ECO:0000256" key="1">
    <source>
        <dbReference type="PIRNR" id="PIRNR012524"/>
    </source>
</evidence>
<dbReference type="InterPro" id="IPR012340">
    <property type="entry name" value="NA-bd_OB-fold"/>
</dbReference>
<dbReference type="InterPro" id="IPR039566">
    <property type="entry name" value="CvfB_S1_st"/>
</dbReference>